<feature type="repeat" description="ANK" evidence="3">
    <location>
        <begin position="414"/>
        <end position="446"/>
    </location>
</feature>
<sequence>MSNSDSKCKLEAGINQEKLKILKSMCLKVDWQIENERRKCLRQLEPLISDWQGQLPNLRDIFRKDEIDWLLLQSVIDVSFYDDEIPRFIEFVARSGYKDEPDLDRDGKPILRRTTAVHQAYSRAVDTVIPTLFKIYDRFDVNYTDDDGLTHFHIACRHSCCFDVVEKFLELRQDPNCLWKRPGFSPLYLALRGGGREIMLLLLKYGADPTWANVEGRTFLHWICNGLVDDDDFVKILFEISEEKHRQLQIDVQDVFGFTPLYVALENDNIEIAKLLLERGADPNLGLFKGHTALQLLCMKENGVVIDKLSLFFEMCDRFGKPVEVNARSPMSGRTALHWAMENGNFAIAGLLLRKGANPNLADINGYTSLHIFCMKPDYESDDDDDIAVSNLMEMLMEVRYEYGPLQINAQNKEGDTPLHLAVKAGDCNVINWLLKNGVDLNLANKKGFTPLHILCKDFFEGDGQRVRMYFEICDKLNRPVLVDAKDNEGLTPLHWAVANFFFNAVDELLDHGADLSNFVFPNESCFAKESEMESYKDDFIIILVTKLRVATQLLPVINRLVEAGYELDWDNKLAIVTFFVKYEVFEKSRDLEEYNWLDDEEFLATARNIMVKPDLSFYDAIQLPPREAAVRLERTDYCDVADTFEDFRELPERQQKACVMHLCEKATRRLFQRWALNPFWKLIHHRLPIECCDMILDNLKNEDLCNICLAGVGQS</sequence>
<keyword evidence="1" id="KW-0677">Repeat</keyword>
<reference evidence="4 5" key="1">
    <citation type="journal article" date="2024" name="bioRxiv">
        <title>A reference genome for Trichogramma kaykai: A tiny desert-dwelling parasitoid wasp with competing sex-ratio distorters.</title>
        <authorList>
            <person name="Culotta J."/>
            <person name="Lindsey A.R."/>
        </authorList>
    </citation>
    <scope>NUCLEOTIDE SEQUENCE [LARGE SCALE GENOMIC DNA]</scope>
    <source>
        <strain evidence="4 5">KSX58</strain>
    </source>
</reference>
<dbReference type="Proteomes" id="UP001627154">
    <property type="component" value="Unassembled WGS sequence"/>
</dbReference>
<dbReference type="SMART" id="SM00248">
    <property type="entry name" value="ANK"/>
    <property type="match status" value="9"/>
</dbReference>
<dbReference type="Pfam" id="PF12796">
    <property type="entry name" value="Ank_2"/>
    <property type="match status" value="1"/>
</dbReference>
<dbReference type="PROSITE" id="PS50088">
    <property type="entry name" value="ANK_REPEAT"/>
    <property type="match status" value="5"/>
</dbReference>
<dbReference type="SUPFAM" id="SSF48403">
    <property type="entry name" value="Ankyrin repeat"/>
    <property type="match status" value="1"/>
</dbReference>
<proteinExistence type="predicted"/>
<dbReference type="PANTHER" id="PTHR24198">
    <property type="entry name" value="ANKYRIN REPEAT AND PROTEIN KINASE DOMAIN-CONTAINING PROTEIN"/>
    <property type="match status" value="1"/>
</dbReference>
<dbReference type="EMBL" id="JBJJXI010000067">
    <property type="protein sequence ID" value="KAL3397054.1"/>
    <property type="molecule type" value="Genomic_DNA"/>
</dbReference>
<dbReference type="PROSITE" id="PS50297">
    <property type="entry name" value="ANK_REP_REGION"/>
    <property type="match status" value="5"/>
</dbReference>
<feature type="repeat" description="ANK" evidence="3">
    <location>
        <begin position="332"/>
        <end position="364"/>
    </location>
</feature>
<dbReference type="InterPro" id="IPR002110">
    <property type="entry name" value="Ankyrin_rpt"/>
</dbReference>
<protein>
    <submittedName>
        <fullName evidence="4">Uncharacterized protein</fullName>
    </submittedName>
</protein>
<feature type="repeat" description="ANK" evidence="3">
    <location>
        <begin position="256"/>
        <end position="284"/>
    </location>
</feature>
<feature type="repeat" description="ANK" evidence="3">
    <location>
        <begin position="182"/>
        <end position="214"/>
    </location>
</feature>
<comment type="caution">
    <text evidence="4">The sequence shown here is derived from an EMBL/GenBank/DDBJ whole genome shotgun (WGS) entry which is preliminary data.</text>
</comment>
<evidence type="ECO:0000313" key="4">
    <source>
        <dbReference type="EMBL" id="KAL3397054.1"/>
    </source>
</evidence>
<dbReference type="Gene3D" id="1.25.40.20">
    <property type="entry name" value="Ankyrin repeat-containing domain"/>
    <property type="match status" value="3"/>
</dbReference>
<dbReference type="AlphaFoldDB" id="A0ABD2WW11"/>
<dbReference type="PANTHER" id="PTHR24198:SF165">
    <property type="entry name" value="ANKYRIN REPEAT-CONTAINING PROTEIN-RELATED"/>
    <property type="match status" value="1"/>
</dbReference>
<accession>A0ABD2WW11</accession>
<keyword evidence="2 3" id="KW-0040">ANK repeat</keyword>
<feature type="repeat" description="ANK" evidence="3">
    <location>
        <begin position="489"/>
        <end position="517"/>
    </location>
</feature>
<gene>
    <name evidence="4" type="ORF">TKK_009088</name>
</gene>
<evidence type="ECO:0000256" key="2">
    <source>
        <dbReference type="ARBA" id="ARBA00023043"/>
    </source>
</evidence>
<dbReference type="InterPro" id="IPR036770">
    <property type="entry name" value="Ankyrin_rpt-contain_sf"/>
</dbReference>
<dbReference type="Pfam" id="PF13857">
    <property type="entry name" value="Ank_5"/>
    <property type="match status" value="1"/>
</dbReference>
<evidence type="ECO:0000313" key="5">
    <source>
        <dbReference type="Proteomes" id="UP001627154"/>
    </source>
</evidence>
<organism evidence="4 5">
    <name type="scientific">Trichogramma kaykai</name>
    <dbReference type="NCBI Taxonomy" id="54128"/>
    <lineage>
        <taxon>Eukaryota</taxon>
        <taxon>Metazoa</taxon>
        <taxon>Ecdysozoa</taxon>
        <taxon>Arthropoda</taxon>
        <taxon>Hexapoda</taxon>
        <taxon>Insecta</taxon>
        <taxon>Pterygota</taxon>
        <taxon>Neoptera</taxon>
        <taxon>Endopterygota</taxon>
        <taxon>Hymenoptera</taxon>
        <taxon>Apocrita</taxon>
        <taxon>Proctotrupomorpha</taxon>
        <taxon>Chalcidoidea</taxon>
        <taxon>Trichogrammatidae</taxon>
        <taxon>Trichogramma</taxon>
    </lineage>
</organism>
<name>A0ABD2WW11_9HYME</name>
<dbReference type="Pfam" id="PF00023">
    <property type="entry name" value="Ank"/>
    <property type="match status" value="2"/>
</dbReference>
<evidence type="ECO:0000256" key="3">
    <source>
        <dbReference type="PROSITE-ProRule" id="PRU00023"/>
    </source>
</evidence>
<keyword evidence="5" id="KW-1185">Reference proteome</keyword>
<evidence type="ECO:0000256" key="1">
    <source>
        <dbReference type="ARBA" id="ARBA00022737"/>
    </source>
</evidence>